<dbReference type="OrthoDB" id="8754772at2"/>
<dbReference type="InterPro" id="IPR032710">
    <property type="entry name" value="NTF2-like_dom_sf"/>
</dbReference>
<reference evidence="2 3" key="2">
    <citation type="journal article" date="2017" name="Genome Announc.">
        <title>Draft Genome Sequences of Four Alkaliphilic Bacteria Belonging to the Anaerobacillus Genus.</title>
        <authorList>
            <person name="Bassil N.M."/>
            <person name="Lloyd J.R."/>
        </authorList>
    </citation>
    <scope>NUCLEOTIDE SEQUENCE [LARGE SCALE GENOMIC DNA]</scope>
    <source>
        <strain evidence="2 3">NB2006</strain>
    </source>
</reference>
<name>A0A1S2M326_9BACI</name>
<dbReference type="RefSeq" id="WP_071316982.1">
    <property type="nucleotide sequence ID" value="NZ_CP063356.2"/>
</dbReference>
<proteinExistence type="predicted"/>
<dbReference type="Proteomes" id="UP000180175">
    <property type="component" value="Chromosome"/>
</dbReference>
<keyword evidence="3" id="KW-1185">Reference proteome</keyword>
<dbReference type="KEGG" id="aia:AWH56_012875"/>
<gene>
    <name evidence="2" type="ORF">AWH56_012875</name>
    <name evidence="1" type="ORF">AWH56_09800</name>
</gene>
<dbReference type="AlphaFoldDB" id="A0A1S2M326"/>
<reference evidence="2" key="4">
    <citation type="submission" date="2020-10" db="EMBL/GenBank/DDBJ databases">
        <authorList>
            <person name="Bassil N.M."/>
            <person name="Lloyd J.R."/>
        </authorList>
    </citation>
    <scope>NUCLEOTIDE SEQUENCE</scope>
    <source>
        <strain evidence="2">NB2006</strain>
    </source>
</reference>
<evidence type="ECO:0000313" key="2">
    <source>
        <dbReference type="EMBL" id="QOY38340.1"/>
    </source>
</evidence>
<evidence type="ECO:0000313" key="3">
    <source>
        <dbReference type="Proteomes" id="UP000180175"/>
    </source>
</evidence>
<evidence type="ECO:0008006" key="4">
    <source>
        <dbReference type="Google" id="ProtNLM"/>
    </source>
</evidence>
<reference evidence="1 3" key="1">
    <citation type="submission" date="2016-10" db="EMBL/GenBank/DDBJ databases">
        <title>Draft genome sequences of four alkaliphilic bacteria belonging to the Anaerobacillus genus.</title>
        <authorList>
            <person name="Bassil N.M."/>
            <person name="Lloyd J.R."/>
        </authorList>
    </citation>
    <scope>NUCLEOTIDE SEQUENCE [LARGE SCALE GENOMIC DNA]</scope>
    <source>
        <strain evidence="1 3">NB2006</strain>
    </source>
</reference>
<organism evidence="1 3">
    <name type="scientific">Anaerobacillus isosaccharinicus</name>
    <dbReference type="NCBI Taxonomy" id="1532552"/>
    <lineage>
        <taxon>Bacteria</taxon>
        <taxon>Bacillati</taxon>
        <taxon>Bacillota</taxon>
        <taxon>Bacilli</taxon>
        <taxon>Bacillales</taxon>
        <taxon>Bacillaceae</taxon>
        <taxon>Anaerobacillus</taxon>
    </lineage>
</organism>
<dbReference type="SUPFAM" id="SSF54427">
    <property type="entry name" value="NTF2-like"/>
    <property type="match status" value="1"/>
</dbReference>
<dbReference type="EMBL" id="CP063356">
    <property type="protein sequence ID" value="QOY38340.1"/>
    <property type="molecule type" value="Genomic_DNA"/>
</dbReference>
<dbReference type="EMBL" id="LQXD01000083">
    <property type="protein sequence ID" value="OIJ19088.1"/>
    <property type="molecule type" value="Genomic_DNA"/>
</dbReference>
<dbReference type="Gene3D" id="3.10.450.50">
    <property type="match status" value="1"/>
</dbReference>
<accession>A0A1S2M326</accession>
<protein>
    <recommendedName>
        <fullName evidence="4">DUF4440 domain-containing protein</fullName>
    </recommendedName>
</protein>
<sequence length="134" mass="15924">MSGEQDKKRIHETIEQFYNIISGNKEEVRDWDKFRSLFLSDNSSLAPIKSNSEKKSFNVNSFISRQENFLRKNNFYEYGLSYKIEIFGEIAHVYSQYEAKKNKEDIELIKQGVTLVQMVKDNQAWKIHSMIWQS</sequence>
<evidence type="ECO:0000313" key="1">
    <source>
        <dbReference type="EMBL" id="OIJ19088.1"/>
    </source>
</evidence>
<reference evidence="2 3" key="3">
    <citation type="journal article" date="2019" name="Int. J. Syst. Evol. Microbiol.">
        <title>Anaerobacillus isosaccharinicus sp. nov., an alkaliphilic bacterium which degrades isosaccharinic acid.</title>
        <authorList>
            <person name="Bassil N.M."/>
            <person name="Lloyd J.R."/>
        </authorList>
    </citation>
    <scope>NUCLEOTIDE SEQUENCE [LARGE SCALE GENOMIC DNA]</scope>
    <source>
        <strain evidence="2 3">NB2006</strain>
    </source>
</reference>